<dbReference type="PROSITE" id="PS50076">
    <property type="entry name" value="DNAJ_2"/>
    <property type="match status" value="1"/>
</dbReference>
<dbReference type="InterPro" id="IPR001623">
    <property type="entry name" value="DnaJ_domain"/>
</dbReference>
<dbReference type="EMBL" id="FOVF01000002">
    <property type="protein sequence ID" value="SFN00188.1"/>
    <property type="molecule type" value="Genomic_DNA"/>
</dbReference>
<dbReference type="RefSeq" id="WP_092404236.1">
    <property type="nucleotide sequence ID" value="NZ_FOVF01000002.1"/>
</dbReference>
<protein>
    <submittedName>
        <fullName evidence="4">DnaJ domain-containing protein</fullName>
    </submittedName>
</protein>
<dbReference type="InterPro" id="IPR036869">
    <property type="entry name" value="J_dom_sf"/>
</dbReference>
<evidence type="ECO:0000256" key="2">
    <source>
        <dbReference type="SAM" id="MobiDB-lite"/>
    </source>
</evidence>
<evidence type="ECO:0000256" key="1">
    <source>
        <dbReference type="ARBA" id="ARBA00023186"/>
    </source>
</evidence>
<dbReference type="Pfam" id="PF00226">
    <property type="entry name" value="DnaJ"/>
    <property type="match status" value="1"/>
</dbReference>
<feature type="region of interest" description="Disordered" evidence="2">
    <location>
        <begin position="72"/>
        <end position="99"/>
    </location>
</feature>
<proteinExistence type="predicted"/>
<evidence type="ECO:0000313" key="4">
    <source>
        <dbReference type="EMBL" id="SFN00188.1"/>
    </source>
</evidence>
<feature type="compositionally biased region" description="Low complexity" evidence="2">
    <location>
        <begin position="86"/>
        <end position="96"/>
    </location>
</feature>
<reference evidence="4 5" key="1">
    <citation type="submission" date="2016-10" db="EMBL/GenBank/DDBJ databases">
        <authorList>
            <person name="de Groot N.N."/>
        </authorList>
    </citation>
    <scope>NUCLEOTIDE SEQUENCE [LARGE SCALE GENOMIC DNA]</scope>
    <source>
        <strain evidence="4 5">CGMCC 1.7659</strain>
    </source>
</reference>
<evidence type="ECO:0000259" key="3">
    <source>
        <dbReference type="PROSITE" id="PS50076"/>
    </source>
</evidence>
<dbReference type="Gene3D" id="1.10.287.110">
    <property type="entry name" value="DnaJ domain"/>
    <property type="match status" value="1"/>
</dbReference>
<accession>A0A1I4VG81</accession>
<dbReference type="CDD" id="cd06257">
    <property type="entry name" value="DnaJ"/>
    <property type="match status" value="1"/>
</dbReference>
<dbReference type="SUPFAM" id="SSF46565">
    <property type="entry name" value="Chaperone J-domain"/>
    <property type="match status" value="1"/>
</dbReference>
<name>A0A1I4VG81_9GAMM</name>
<keyword evidence="5" id="KW-1185">Reference proteome</keyword>
<gene>
    <name evidence="4" type="ORF">SAMN05216289_10255</name>
</gene>
<evidence type="ECO:0000313" key="5">
    <source>
        <dbReference type="Proteomes" id="UP000198575"/>
    </source>
</evidence>
<feature type="domain" description="J" evidence="3">
    <location>
        <begin position="9"/>
        <end position="66"/>
    </location>
</feature>
<dbReference type="AlphaFoldDB" id="A0A1I4VG81"/>
<sequence length="228" mass="24608">MAGDTDFIALYQALGLDPDCSPEAFRQAYRKRVGLLHPDRPGESARSTRELQRLNALYTAAIEFQRRHGRLPGASQAPAVPPSSGPSPSSRPSAAVEVEPRPKQGLPIALLGLILAGLWLFATFAPGEPAAPSPMVAAEPSAAHSPNEPASLHATRIIALGATAQQVREIHGDPVSGWEQRWEYGPSWIAFRCGVVVDWYSSPLRPLKVASEHPSASTEWSPPRNCRE</sequence>
<dbReference type="STRING" id="578942.SAMN05216289_10255"/>
<dbReference type="Proteomes" id="UP000198575">
    <property type="component" value="Unassembled WGS sequence"/>
</dbReference>
<dbReference type="OrthoDB" id="6028181at2"/>
<organism evidence="4 5">
    <name type="scientific">Dokdonella immobilis</name>
    <dbReference type="NCBI Taxonomy" id="578942"/>
    <lineage>
        <taxon>Bacteria</taxon>
        <taxon>Pseudomonadati</taxon>
        <taxon>Pseudomonadota</taxon>
        <taxon>Gammaproteobacteria</taxon>
        <taxon>Lysobacterales</taxon>
        <taxon>Rhodanobacteraceae</taxon>
        <taxon>Dokdonella</taxon>
    </lineage>
</organism>
<keyword evidence="1" id="KW-0143">Chaperone</keyword>